<accession>A0A6J2UEM3</accession>
<dbReference type="GO" id="GO:0062129">
    <property type="term" value="C:chitin-based extracellular matrix"/>
    <property type="evidence" value="ECO:0007669"/>
    <property type="project" value="TreeGrafter"/>
</dbReference>
<dbReference type="RefSeq" id="XP_030385577.1">
    <property type="nucleotide sequence ID" value="XM_030529717.1"/>
</dbReference>
<sequence length="107" mass="11240">MKFIIVFAALFAVVLAAPANPDADAQVLRSDSDVGPESYSYGYETSNGINAQEEGHLINAGSDNESIAVKGSFQFVGDDGVTYTINYVADENGFQPQGAHVPVAPEA</sequence>
<dbReference type="PROSITE" id="PS51155">
    <property type="entry name" value="CHIT_BIND_RR_2"/>
    <property type="match status" value="1"/>
</dbReference>
<protein>
    <submittedName>
        <fullName evidence="5">Larval cuticle protein 65Ag1-like</fullName>
    </submittedName>
</protein>
<dbReference type="PROSITE" id="PS00233">
    <property type="entry name" value="CHIT_BIND_RR_1"/>
    <property type="match status" value="1"/>
</dbReference>
<dbReference type="GO" id="GO:0008010">
    <property type="term" value="F:structural constituent of chitin-based larval cuticle"/>
    <property type="evidence" value="ECO:0007669"/>
    <property type="project" value="TreeGrafter"/>
</dbReference>
<dbReference type="GeneID" id="115632521"/>
<evidence type="ECO:0000256" key="3">
    <source>
        <dbReference type="SAM" id="SignalP"/>
    </source>
</evidence>
<evidence type="ECO:0000256" key="2">
    <source>
        <dbReference type="PROSITE-ProRule" id="PRU00497"/>
    </source>
</evidence>
<dbReference type="PANTHER" id="PTHR10380">
    <property type="entry name" value="CUTICLE PROTEIN"/>
    <property type="match status" value="1"/>
</dbReference>
<gene>
    <name evidence="5" type="primary">LOC115632521</name>
</gene>
<keyword evidence="1 2" id="KW-0193">Cuticle</keyword>
<evidence type="ECO:0000313" key="5">
    <source>
        <dbReference type="RefSeq" id="XP_030385577.1"/>
    </source>
</evidence>
<keyword evidence="4" id="KW-1185">Reference proteome</keyword>
<name>A0A6J2UEM3_DROLE</name>
<feature type="chain" id="PRO_5026669553" evidence="3">
    <location>
        <begin position="17"/>
        <end position="107"/>
    </location>
</feature>
<organism evidence="4 5">
    <name type="scientific">Drosophila lebanonensis</name>
    <name type="common">Fruit fly</name>
    <name type="synonym">Scaptodrosophila lebanonensis</name>
    <dbReference type="NCBI Taxonomy" id="7225"/>
    <lineage>
        <taxon>Eukaryota</taxon>
        <taxon>Metazoa</taxon>
        <taxon>Ecdysozoa</taxon>
        <taxon>Arthropoda</taxon>
        <taxon>Hexapoda</taxon>
        <taxon>Insecta</taxon>
        <taxon>Pterygota</taxon>
        <taxon>Neoptera</taxon>
        <taxon>Endopterygota</taxon>
        <taxon>Diptera</taxon>
        <taxon>Brachycera</taxon>
        <taxon>Muscomorpha</taxon>
        <taxon>Ephydroidea</taxon>
        <taxon>Drosophilidae</taxon>
        <taxon>Scaptodrosophila</taxon>
    </lineage>
</organism>
<dbReference type="Pfam" id="PF00379">
    <property type="entry name" value="Chitin_bind_4"/>
    <property type="match status" value="1"/>
</dbReference>
<evidence type="ECO:0000313" key="4">
    <source>
        <dbReference type="Proteomes" id="UP000504634"/>
    </source>
</evidence>
<proteinExistence type="predicted"/>
<dbReference type="InterPro" id="IPR031311">
    <property type="entry name" value="CHIT_BIND_RR_consensus"/>
</dbReference>
<dbReference type="PANTHER" id="PTHR10380:SF218">
    <property type="entry name" value="ADULT CUTICLE PROTEIN 65AA-RELATED"/>
    <property type="match status" value="1"/>
</dbReference>
<evidence type="ECO:0000256" key="1">
    <source>
        <dbReference type="ARBA" id="ARBA00022460"/>
    </source>
</evidence>
<reference evidence="5" key="1">
    <citation type="submission" date="2025-08" db="UniProtKB">
        <authorList>
            <consortium name="RefSeq"/>
        </authorList>
    </citation>
    <scope>IDENTIFICATION</scope>
    <source>
        <strain evidence="5">11010-0011.00</strain>
        <tissue evidence="5">Whole body</tissue>
    </source>
</reference>
<dbReference type="InterPro" id="IPR000618">
    <property type="entry name" value="Insect_cuticle"/>
</dbReference>
<dbReference type="InterPro" id="IPR050468">
    <property type="entry name" value="Cuticle_Struct_Prot"/>
</dbReference>
<dbReference type="OrthoDB" id="7255276at2759"/>
<keyword evidence="3" id="KW-0732">Signal</keyword>
<dbReference type="Proteomes" id="UP000504634">
    <property type="component" value="Unplaced"/>
</dbReference>
<feature type="signal peptide" evidence="3">
    <location>
        <begin position="1"/>
        <end position="16"/>
    </location>
</feature>
<dbReference type="PRINTS" id="PR00947">
    <property type="entry name" value="CUTICLE"/>
</dbReference>
<dbReference type="AlphaFoldDB" id="A0A6J2UEM3"/>